<dbReference type="PANTHER" id="PTHR47649:SF1">
    <property type="entry name" value="RIBONUCLEASE D"/>
    <property type="match status" value="1"/>
</dbReference>
<evidence type="ECO:0000313" key="4">
    <source>
        <dbReference type="Proteomes" id="UP000245802"/>
    </source>
</evidence>
<dbReference type="Gene3D" id="1.10.150.80">
    <property type="entry name" value="HRDC domain"/>
    <property type="match status" value="1"/>
</dbReference>
<name>A0A2Z3GXD8_9BACT</name>
<organism evidence="3 4">
    <name type="scientific">Gemmata obscuriglobus</name>
    <dbReference type="NCBI Taxonomy" id="114"/>
    <lineage>
        <taxon>Bacteria</taxon>
        <taxon>Pseudomonadati</taxon>
        <taxon>Planctomycetota</taxon>
        <taxon>Planctomycetia</taxon>
        <taxon>Gemmatales</taxon>
        <taxon>Gemmataceae</taxon>
        <taxon>Gemmata</taxon>
    </lineage>
</organism>
<reference evidence="3 4" key="1">
    <citation type="submission" date="2018-01" db="EMBL/GenBank/DDBJ databases">
        <title>G. obscuriglobus.</title>
        <authorList>
            <person name="Franke J."/>
            <person name="Blomberg W."/>
            <person name="Selmecki A."/>
        </authorList>
    </citation>
    <scope>NUCLEOTIDE SEQUENCE [LARGE SCALE GENOMIC DNA]</scope>
    <source>
        <strain evidence="3 4">DSM 5831</strain>
    </source>
</reference>
<dbReference type="SUPFAM" id="SSF53098">
    <property type="entry name" value="Ribonuclease H-like"/>
    <property type="match status" value="1"/>
</dbReference>
<dbReference type="CDD" id="cd06142">
    <property type="entry name" value="RNaseD_exo"/>
    <property type="match status" value="1"/>
</dbReference>
<feature type="domain" description="HRDC" evidence="2">
    <location>
        <begin position="220"/>
        <end position="296"/>
    </location>
</feature>
<dbReference type="Pfam" id="PF01612">
    <property type="entry name" value="DNA_pol_A_exo1"/>
    <property type="match status" value="1"/>
</dbReference>
<feature type="region of interest" description="Disordered" evidence="1">
    <location>
        <begin position="399"/>
        <end position="435"/>
    </location>
</feature>
<dbReference type="InterPro" id="IPR012337">
    <property type="entry name" value="RNaseH-like_sf"/>
</dbReference>
<dbReference type="GO" id="GO:0003676">
    <property type="term" value="F:nucleic acid binding"/>
    <property type="evidence" value="ECO:0007669"/>
    <property type="project" value="InterPro"/>
</dbReference>
<dbReference type="PANTHER" id="PTHR47649">
    <property type="entry name" value="RIBONUCLEASE D"/>
    <property type="match status" value="1"/>
</dbReference>
<proteinExistence type="predicted"/>
<dbReference type="SUPFAM" id="SSF47819">
    <property type="entry name" value="HRDC-like"/>
    <property type="match status" value="2"/>
</dbReference>
<keyword evidence="4" id="KW-1185">Reference proteome</keyword>
<gene>
    <name evidence="3" type="ORF">C1280_14360</name>
</gene>
<dbReference type="EMBL" id="CP025958">
    <property type="protein sequence ID" value="AWM38058.1"/>
    <property type="molecule type" value="Genomic_DNA"/>
</dbReference>
<dbReference type="Gene3D" id="3.30.420.10">
    <property type="entry name" value="Ribonuclease H-like superfamily/Ribonuclease H"/>
    <property type="match status" value="1"/>
</dbReference>
<dbReference type="InterPro" id="IPR002562">
    <property type="entry name" value="3'-5'_exonuclease_dom"/>
</dbReference>
<evidence type="ECO:0000313" key="3">
    <source>
        <dbReference type="EMBL" id="AWM38058.1"/>
    </source>
</evidence>
<protein>
    <submittedName>
        <fullName evidence="3">Ribonuclease D</fullName>
    </submittedName>
</protein>
<sequence length="435" mass="48608">MARRPGKRPALPEQLVTHPAQLAACLSHLAKAPLVGFDTEFVGEDAYRPELCLVQVSTAEQLFVIDPFECGSLDGFWDLLLDRKRTVVVHAGREDVRMCYFQAGSAPPNVFDVQIAAGLVGLTYPIGYAGLVHDLLRQRMQKGETLTDWRQRPLTPAQVRYAYDDVRYLLPAHRKLTERLKKYRRLPWAEEEFAAAVKRAVADDATIERWRKIKGIGALDRRGLAVAREVYGWRDKFAERLNKPPRFLMRDDLLIEIARRAPTRPEELHTVRGLPRGQEEPILEAIRRAKALELGECPEPETRDNDSANVVLLGNLLNVVLADFAGRNRLAANLISSGADLKAVVRSRVEGTDLPDVPLCRGWRAKAVLPELLDILSGETAIRVANPKALDPLELVELEPEESDGGAEFQHEAGLTVDEWEEPAPPADGTLEEPE</sequence>
<dbReference type="GO" id="GO:0008408">
    <property type="term" value="F:3'-5' exonuclease activity"/>
    <property type="evidence" value="ECO:0007669"/>
    <property type="project" value="InterPro"/>
</dbReference>
<dbReference type="InterPro" id="IPR010997">
    <property type="entry name" value="HRDC-like_sf"/>
</dbReference>
<dbReference type="InterPro" id="IPR036397">
    <property type="entry name" value="RNaseH_sf"/>
</dbReference>
<dbReference type="KEGG" id="gog:C1280_14360"/>
<dbReference type="PROSITE" id="PS50967">
    <property type="entry name" value="HRDC"/>
    <property type="match status" value="1"/>
</dbReference>
<dbReference type="Pfam" id="PF00570">
    <property type="entry name" value="HRDC"/>
    <property type="match status" value="1"/>
</dbReference>
<dbReference type="InterPro" id="IPR044876">
    <property type="entry name" value="HRDC_dom_sf"/>
</dbReference>
<accession>A0A2Z3GXD8</accession>
<dbReference type="Proteomes" id="UP000245802">
    <property type="component" value="Chromosome"/>
</dbReference>
<dbReference type="GO" id="GO:0000166">
    <property type="term" value="F:nucleotide binding"/>
    <property type="evidence" value="ECO:0007669"/>
    <property type="project" value="InterPro"/>
</dbReference>
<evidence type="ECO:0000256" key="1">
    <source>
        <dbReference type="SAM" id="MobiDB-lite"/>
    </source>
</evidence>
<dbReference type="AlphaFoldDB" id="A0A2Z3GXD8"/>
<dbReference type="OrthoDB" id="9800549at2"/>
<dbReference type="SMART" id="SM00474">
    <property type="entry name" value="35EXOc"/>
    <property type="match status" value="1"/>
</dbReference>
<dbReference type="RefSeq" id="WP_010033800.1">
    <property type="nucleotide sequence ID" value="NZ_CP025958.1"/>
</dbReference>
<dbReference type="InterPro" id="IPR051086">
    <property type="entry name" value="RNase_D-like"/>
</dbReference>
<dbReference type="InterPro" id="IPR002121">
    <property type="entry name" value="HRDC_dom"/>
</dbReference>
<dbReference type="GO" id="GO:0006139">
    <property type="term" value="P:nucleobase-containing compound metabolic process"/>
    <property type="evidence" value="ECO:0007669"/>
    <property type="project" value="InterPro"/>
</dbReference>
<evidence type="ECO:0000259" key="2">
    <source>
        <dbReference type="PROSITE" id="PS50967"/>
    </source>
</evidence>